<organism evidence="1 2">
    <name type="scientific">Lecanicillium saksenae</name>
    <dbReference type="NCBI Taxonomy" id="468837"/>
    <lineage>
        <taxon>Eukaryota</taxon>
        <taxon>Fungi</taxon>
        <taxon>Dikarya</taxon>
        <taxon>Ascomycota</taxon>
        <taxon>Pezizomycotina</taxon>
        <taxon>Sordariomycetes</taxon>
        <taxon>Hypocreomycetidae</taxon>
        <taxon>Hypocreales</taxon>
        <taxon>Cordycipitaceae</taxon>
        <taxon>Lecanicillium</taxon>
    </lineage>
</organism>
<gene>
    <name evidence="1" type="ORF">NLG97_g1170</name>
</gene>
<name>A0ACC1R682_9HYPO</name>
<accession>A0ACC1R682</accession>
<protein>
    <submittedName>
        <fullName evidence="1">Uncharacterized protein</fullName>
    </submittedName>
</protein>
<comment type="caution">
    <text evidence="1">The sequence shown here is derived from an EMBL/GenBank/DDBJ whole genome shotgun (WGS) entry which is preliminary data.</text>
</comment>
<evidence type="ECO:0000313" key="2">
    <source>
        <dbReference type="Proteomes" id="UP001148737"/>
    </source>
</evidence>
<proteinExistence type="predicted"/>
<evidence type="ECO:0000313" key="1">
    <source>
        <dbReference type="EMBL" id="KAJ3498373.1"/>
    </source>
</evidence>
<dbReference type="Proteomes" id="UP001148737">
    <property type="component" value="Unassembled WGS sequence"/>
</dbReference>
<dbReference type="EMBL" id="JANAKD010000054">
    <property type="protein sequence ID" value="KAJ3498373.1"/>
    <property type="molecule type" value="Genomic_DNA"/>
</dbReference>
<keyword evidence="2" id="KW-1185">Reference proteome</keyword>
<sequence>MPAPCLINGANKVPVCKGGAGDTICDSIPSIKKASQPCLDGCNIPKTYQDFVYTSLLLQCGKAGRIDQRPGPEKSTVPSPNAGQIGNGGSSSKGHRGGKE</sequence>
<reference evidence="1" key="1">
    <citation type="submission" date="2022-07" db="EMBL/GenBank/DDBJ databases">
        <title>Genome Sequence of Lecanicillium saksenae.</title>
        <authorList>
            <person name="Buettner E."/>
        </authorList>
    </citation>
    <scope>NUCLEOTIDE SEQUENCE</scope>
    <source>
        <strain evidence="1">VT-O1</strain>
    </source>
</reference>